<evidence type="ECO:0000259" key="7">
    <source>
        <dbReference type="Pfam" id="PF01171"/>
    </source>
</evidence>
<dbReference type="HAMAP" id="MF_01161">
    <property type="entry name" value="tRNA_Ile_lys_synt"/>
    <property type="match status" value="1"/>
</dbReference>
<dbReference type="PANTHER" id="PTHR43033">
    <property type="entry name" value="TRNA(ILE)-LYSIDINE SYNTHASE-RELATED"/>
    <property type="match status" value="1"/>
</dbReference>
<keyword evidence="4" id="KW-0547">Nucleotide-binding</keyword>
<evidence type="ECO:0000256" key="3">
    <source>
        <dbReference type="ARBA" id="ARBA00022694"/>
    </source>
</evidence>
<dbReference type="GO" id="GO:0032267">
    <property type="term" value="F:tRNA(Ile)-lysidine synthase activity"/>
    <property type="evidence" value="ECO:0007669"/>
    <property type="project" value="UniProtKB-EC"/>
</dbReference>
<evidence type="ECO:0000313" key="8">
    <source>
        <dbReference type="EMBL" id="CEL63756.1"/>
    </source>
</evidence>
<dbReference type="CDD" id="cd01992">
    <property type="entry name" value="TilS_N"/>
    <property type="match status" value="1"/>
</dbReference>
<dbReference type="InterPro" id="IPR011063">
    <property type="entry name" value="TilS/TtcA_N"/>
</dbReference>
<reference evidence="8 9" key="1">
    <citation type="submission" date="2014-11" db="EMBL/GenBank/DDBJ databases">
        <authorList>
            <person name="Wibberg Daniel"/>
        </authorList>
    </citation>
    <scope>NUCLEOTIDE SEQUENCE [LARGE SCALE GENOMIC DNA]</scope>
    <source>
        <strain evidence="8">Rhizoctonia solani AG1-IB 7/3/14</strain>
    </source>
</reference>
<dbReference type="EC" id="6.3.4.19" evidence="1"/>
<dbReference type="SUPFAM" id="SSF52402">
    <property type="entry name" value="Adenine nucleotide alpha hydrolases-like"/>
    <property type="match status" value="1"/>
</dbReference>
<sequence length="529" mass="58708">MSAIPLAEFTHLLSACRPPTGWGNFIIVALSGGPDSICLLSLLKRASLDVPLRSITVDHGLQPTSRDSALRTRARSEAIGVPGEILPAEWDRGKPSQGEAVEEAARDARYRALWRGLQTHDGNDDGPGTVMFGHHADDQLETVIMRVLRGTGTYGLGGMRAVRRWGWTDLDGRRHLQTHTSESKADHVLRGMQTYITRPLLTIPKERILATCCAHNLEYEQDVTNFMPDLTVRNAVRHALSRTHDSISTNRICISSLANKTPISVFTAGIPESSSISAHKTPISLPADGIRASVSTGGIQAAISHVHTLAGGTGAPNLELMRAYVGKMSARVREVDEIVTDYLRTHTRPSPPSTLLLVPRPGEQMERDVAHALVHRILRYVSPHPWGTPESEAHRRTTSIERIIQRVFYEKDNPVSFCAGAHVLWSPVWARTDGKIRTRQTRDEREGKVRAWLASRQPPNRSTSLERQVSPGEKLIVWDNRFLIRIPESDGHSRLFVRPRGRLVLPRLVRNDHVVDDCGVEFVRGLGAI</sequence>
<gene>
    <name evidence="8" type="ORF">RSOLAG1IB_05518</name>
</gene>
<evidence type="ECO:0000313" key="9">
    <source>
        <dbReference type="Proteomes" id="UP000059188"/>
    </source>
</evidence>
<keyword evidence="3" id="KW-0819">tRNA processing</keyword>
<dbReference type="AlphaFoldDB" id="A0A0B7G0K5"/>
<keyword evidence="9" id="KW-1185">Reference proteome</keyword>
<dbReference type="GO" id="GO:0008033">
    <property type="term" value="P:tRNA processing"/>
    <property type="evidence" value="ECO:0007669"/>
    <property type="project" value="UniProtKB-KW"/>
</dbReference>
<protein>
    <recommendedName>
        <fullName evidence="1">tRNA(Ile)-lysidine synthetase</fullName>
        <ecNumber evidence="1">6.3.4.19</ecNumber>
    </recommendedName>
</protein>
<comment type="catalytic activity">
    <reaction evidence="6">
        <text>cytidine(34) in tRNA(Ile2) + L-lysine + ATP = lysidine(34) in tRNA(Ile2) + AMP + diphosphate + H(+)</text>
        <dbReference type="Rhea" id="RHEA:43744"/>
        <dbReference type="Rhea" id="RHEA-COMP:10625"/>
        <dbReference type="Rhea" id="RHEA-COMP:10670"/>
        <dbReference type="ChEBI" id="CHEBI:15378"/>
        <dbReference type="ChEBI" id="CHEBI:30616"/>
        <dbReference type="ChEBI" id="CHEBI:32551"/>
        <dbReference type="ChEBI" id="CHEBI:33019"/>
        <dbReference type="ChEBI" id="CHEBI:82748"/>
        <dbReference type="ChEBI" id="CHEBI:83665"/>
        <dbReference type="ChEBI" id="CHEBI:456215"/>
        <dbReference type="EC" id="6.3.4.19"/>
    </reaction>
</comment>
<dbReference type="Proteomes" id="UP000059188">
    <property type="component" value="Unassembled WGS sequence"/>
</dbReference>
<evidence type="ECO:0000256" key="2">
    <source>
        <dbReference type="ARBA" id="ARBA00022598"/>
    </source>
</evidence>
<dbReference type="EMBL" id="LN679108">
    <property type="protein sequence ID" value="CEL63756.1"/>
    <property type="molecule type" value="Genomic_DNA"/>
</dbReference>
<keyword evidence="2" id="KW-0436">Ligase</keyword>
<dbReference type="InterPro" id="IPR012795">
    <property type="entry name" value="tRNA_Ile_lys_synt_N"/>
</dbReference>
<keyword evidence="5" id="KW-0067">ATP-binding</keyword>
<accession>A0A0B7G0K5</accession>
<proteinExistence type="inferred from homology"/>
<dbReference type="OrthoDB" id="434144at2759"/>
<evidence type="ECO:0000256" key="4">
    <source>
        <dbReference type="ARBA" id="ARBA00022741"/>
    </source>
</evidence>
<dbReference type="Gene3D" id="3.40.50.620">
    <property type="entry name" value="HUPs"/>
    <property type="match status" value="1"/>
</dbReference>
<dbReference type="GO" id="GO:0005524">
    <property type="term" value="F:ATP binding"/>
    <property type="evidence" value="ECO:0007669"/>
    <property type="project" value="UniProtKB-KW"/>
</dbReference>
<dbReference type="STRING" id="1108050.A0A0B7G0K5"/>
<dbReference type="NCBIfam" id="TIGR02432">
    <property type="entry name" value="lysidine_TilS_N"/>
    <property type="match status" value="1"/>
</dbReference>
<evidence type="ECO:0000256" key="6">
    <source>
        <dbReference type="ARBA" id="ARBA00048539"/>
    </source>
</evidence>
<dbReference type="InterPro" id="IPR012094">
    <property type="entry name" value="tRNA_Ile_lys_synt"/>
</dbReference>
<name>A0A0B7G0K5_THACB</name>
<evidence type="ECO:0000256" key="1">
    <source>
        <dbReference type="ARBA" id="ARBA00013267"/>
    </source>
</evidence>
<evidence type="ECO:0000256" key="5">
    <source>
        <dbReference type="ARBA" id="ARBA00022840"/>
    </source>
</evidence>
<dbReference type="Pfam" id="PF01171">
    <property type="entry name" value="ATP_bind_3"/>
    <property type="match status" value="1"/>
</dbReference>
<organism evidence="8 9">
    <name type="scientific">Thanatephorus cucumeris (strain AG1-IB / isolate 7/3/14)</name>
    <name type="common">Lettuce bottom rot fungus</name>
    <name type="synonym">Rhizoctonia solani</name>
    <dbReference type="NCBI Taxonomy" id="1108050"/>
    <lineage>
        <taxon>Eukaryota</taxon>
        <taxon>Fungi</taxon>
        <taxon>Dikarya</taxon>
        <taxon>Basidiomycota</taxon>
        <taxon>Agaricomycotina</taxon>
        <taxon>Agaricomycetes</taxon>
        <taxon>Cantharellales</taxon>
        <taxon>Ceratobasidiaceae</taxon>
        <taxon>Rhizoctonia</taxon>
        <taxon>Rhizoctonia solani AG-1</taxon>
    </lineage>
</organism>
<feature type="domain" description="tRNA(Ile)-lysidine/2-thiocytidine synthase N-terminal" evidence="7">
    <location>
        <begin position="26"/>
        <end position="238"/>
    </location>
</feature>
<dbReference type="InterPro" id="IPR014729">
    <property type="entry name" value="Rossmann-like_a/b/a_fold"/>
</dbReference>
<dbReference type="PANTHER" id="PTHR43033:SF1">
    <property type="entry name" value="TRNA(ILE)-LYSIDINE SYNTHASE-RELATED"/>
    <property type="match status" value="1"/>
</dbReference>